<reference evidence="7 8" key="1">
    <citation type="submission" date="2009-08" db="EMBL/GenBank/DDBJ databases">
        <title>The draft genome of Rhodobacter sp. SW2.</title>
        <authorList>
            <consortium name="US DOE Joint Genome Institute (JGI-PGF)"/>
            <person name="Lucas S."/>
            <person name="Copeland A."/>
            <person name="Lapidus A."/>
            <person name="Glavina del Rio T."/>
            <person name="Tice H."/>
            <person name="Bruce D."/>
            <person name="Goodwin L."/>
            <person name="Pitluck S."/>
            <person name="Larimer F."/>
            <person name="Land M.L."/>
            <person name="Hauser L."/>
            <person name="Emerson D."/>
        </authorList>
    </citation>
    <scope>NUCLEOTIDE SEQUENCE [LARGE SCALE GENOMIC DNA]</scope>
    <source>
        <strain evidence="7 8">SW2</strain>
    </source>
</reference>
<dbReference type="STRING" id="371731.Rsw2DRAFT_2595"/>
<evidence type="ECO:0000256" key="3">
    <source>
        <dbReference type="ARBA" id="ARBA00022525"/>
    </source>
</evidence>
<gene>
    <name evidence="7" type="ORF">Rsw2DRAFT_2595</name>
</gene>
<dbReference type="Proteomes" id="UP000010121">
    <property type="component" value="Unassembled WGS sequence"/>
</dbReference>
<feature type="compositionally biased region" description="Gly residues" evidence="5">
    <location>
        <begin position="641"/>
        <end position="665"/>
    </location>
</feature>
<feature type="region of interest" description="Disordered" evidence="5">
    <location>
        <begin position="613"/>
        <end position="699"/>
    </location>
</feature>
<dbReference type="PRINTS" id="PR00313">
    <property type="entry name" value="CABNDNGRPT"/>
</dbReference>
<dbReference type="GO" id="GO:0005509">
    <property type="term" value="F:calcium ion binding"/>
    <property type="evidence" value="ECO:0007669"/>
    <property type="project" value="InterPro"/>
</dbReference>
<accession>C8S3G7</accession>
<evidence type="ECO:0000256" key="5">
    <source>
        <dbReference type="SAM" id="MobiDB-lite"/>
    </source>
</evidence>
<dbReference type="InterPro" id="IPR018511">
    <property type="entry name" value="Hemolysin-typ_Ca-bd_CS"/>
</dbReference>
<evidence type="ECO:0000256" key="4">
    <source>
        <dbReference type="ARBA" id="ARBA00022737"/>
    </source>
</evidence>
<dbReference type="OrthoDB" id="9342475at2"/>
<dbReference type="PANTHER" id="PTHR38340:SF1">
    <property type="entry name" value="S-LAYER PROTEIN"/>
    <property type="match status" value="1"/>
</dbReference>
<feature type="region of interest" description="Disordered" evidence="5">
    <location>
        <begin position="578"/>
        <end position="600"/>
    </location>
</feature>
<name>C8S3G7_9RHOB</name>
<dbReference type="InterPro" id="IPR013858">
    <property type="entry name" value="Peptidase_M10B_C"/>
</dbReference>
<keyword evidence="8" id="KW-1185">Reference proteome</keyword>
<dbReference type="InterPro" id="IPR015943">
    <property type="entry name" value="WD40/YVTN_repeat-like_dom_sf"/>
</dbReference>
<dbReference type="InterPro" id="IPR001343">
    <property type="entry name" value="Hemolysn_Ca-bd"/>
</dbReference>
<evidence type="ECO:0000256" key="2">
    <source>
        <dbReference type="ARBA" id="ARBA00004613"/>
    </source>
</evidence>
<feature type="domain" description="Peptidase M10 serralysin C-terminal" evidence="6">
    <location>
        <begin position="291"/>
        <end position="446"/>
    </location>
</feature>
<keyword evidence="3" id="KW-0964">Secreted</keyword>
<comment type="caution">
    <text evidence="7">The sequence shown here is derived from an EMBL/GenBank/DDBJ whole genome shotgun (WGS) entry which is preliminary data.</text>
</comment>
<evidence type="ECO:0000313" key="8">
    <source>
        <dbReference type="Proteomes" id="UP000010121"/>
    </source>
</evidence>
<dbReference type="eggNOG" id="COG2931">
    <property type="taxonomic scope" value="Bacteria"/>
</dbReference>
<dbReference type="RefSeq" id="WP_008031671.1">
    <property type="nucleotide sequence ID" value="NZ_ACYY01000019.1"/>
</dbReference>
<dbReference type="PROSITE" id="PS00330">
    <property type="entry name" value="HEMOLYSIN_CALCIUM"/>
    <property type="match status" value="2"/>
</dbReference>
<evidence type="ECO:0000313" key="7">
    <source>
        <dbReference type="EMBL" id="EEW24415.1"/>
    </source>
</evidence>
<protein>
    <recommendedName>
        <fullName evidence="6">Peptidase M10 serralysin C-terminal domain-containing protein</fullName>
    </recommendedName>
</protein>
<dbReference type="InterPro" id="IPR050557">
    <property type="entry name" value="RTX_toxin/Mannuronan_C5-epim"/>
</dbReference>
<proteinExistence type="predicted"/>
<evidence type="ECO:0000256" key="1">
    <source>
        <dbReference type="ARBA" id="ARBA00001913"/>
    </source>
</evidence>
<dbReference type="Pfam" id="PF08548">
    <property type="entry name" value="Peptidase_M10_C"/>
    <property type="match status" value="1"/>
</dbReference>
<sequence>MAAFQVVETFLDGPTHMLSGITDMELVQTESGLRLYSATRAGGGVLAVSIGADMALLDQAGTVWGSSLPAPARLEVVSLNGQSTLIVTGSNGARMGGYGLGADGSLGLSAQVIGSPSGTLAAQIMVEVGADTFCFVNRMGDAGLLGYRLLANGQMQQVSNVSVIGDFQGVDVTAMASFAVGAQSYLLVASTAQDALRSYAIGDDGRLTFQQSLGATQGLGLNSPSALEVVQVGGVTTVLLAAAGTSSISVVQIAADGGMNLTDHVIDTLDSRFQGVQALTSVVVEGRAFVFAGGGDDGLNMFTLLPDGRLQLMATQLQVPGMALHNISALSATVVGGVIELFVAGEGTGITRLRLDPGEVAATIGGTDGADLLLGSAANDMITGGTGNDSLKGDLGDDILLDGAGSDSLWGGAGADVFVLAADGVADVIRDFQVGIDRIDLSGWGRVYSVDELRVVARTGGATIIFGSETLTVMSANGQPIQPSAFQSRDLFNLWHEVPTGLIPGELPPESAELVGTSGDDTLSGTTAATLLDGLEGFDTVDFSQGQGNLGFDLLDSLTATMAVGTKVYRSIEAVTGGAGDDTIAGSQDSNRLDGGVGADQLFGRAGDDTLLGGDGDDVLSGGTGGRPAGGRRRARPGRISRGGDGGAGRSGRAGGQQRRGGGRCVSGRRGSGRQPVRRYAGGRCRIQPADRSGWRRHSVGARWCRHAAGRRRQ</sequence>
<comment type="cofactor">
    <cofactor evidence="1">
        <name>Ca(2+)</name>
        <dbReference type="ChEBI" id="CHEBI:29108"/>
    </cofactor>
</comment>
<dbReference type="Pfam" id="PF00353">
    <property type="entry name" value="HemolysinCabind"/>
    <property type="match status" value="3"/>
</dbReference>
<comment type="subcellular location">
    <subcellularLocation>
        <location evidence="2">Secreted</location>
    </subcellularLocation>
</comment>
<evidence type="ECO:0000259" key="6">
    <source>
        <dbReference type="Pfam" id="PF08548"/>
    </source>
</evidence>
<dbReference type="PANTHER" id="PTHR38340">
    <property type="entry name" value="S-LAYER PROTEIN"/>
    <property type="match status" value="1"/>
</dbReference>
<dbReference type="GO" id="GO:0005615">
    <property type="term" value="C:extracellular space"/>
    <property type="evidence" value="ECO:0007669"/>
    <property type="project" value="InterPro"/>
</dbReference>
<keyword evidence="4" id="KW-0677">Repeat</keyword>
<dbReference type="EMBL" id="ACYY01000019">
    <property type="protein sequence ID" value="EEW24415.1"/>
    <property type="molecule type" value="Genomic_DNA"/>
</dbReference>
<dbReference type="AlphaFoldDB" id="C8S3G7"/>
<dbReference type="SUPFAM" id="SSF51120">
    <property type="entry name" value="beta-Roll"/>
    <property type="match status" value="2"/>
</dbReference>
<dbReference type="InterPro" id="IPR011049">
    <property type="entry name" value="Serralysin-like_metalloprot_C"/>
</dbReference>
<organism evidence="7 8">
    <name type="scientific">Rhodobacter ferrooxidans</name>
    <dbReference type="NCBI Taxonomy" id="371731"/>
    <lineage>
        <taxon>Bacteria</taxon>
        <taxon>Pseudomonadati</taxon>
        <taxon>Pseudomonadota</taxon>
        <taxon>Alphaproteobacteria</taxon>
        <taxon>Rhodobacterales</taxon>
        <taxon>Rhodobacter group</taxon>
        <taxon>Rhodobacter</taxon>
    </lineage>
</organism>
<dbReference type="Gene3D" id="2.130.10.10">
    <property type="entry name" value="YVTN repeat-like/Quinoprotein amine dehydrogenase"/>
    <property type="match status" value="1"/>
</dbReference>
<dbReference type="Gene3D" id="2.150.10.10">
    <property type="entry name" value="Serralysin-like metalloprotease, C-terminal"/>
    <property type="match status" value="2"/>
</dbReference>
<feature type="compositionally biased region" description="Basic residues" evidence="5">
    <location>
        <begin position="630"/>
        <end position="639"/>
    </location>
</feature>